<sequence>MERNDQVEITVKDVWEARKRLEPIVEKTPLIYSYPLSKLTNTPIYLKLENMHETGSFKIRGAANKILSLSESQQKKGVATFSTGNHGIAVAYVAKKLGIPATVCISNRVPEVKVNRLRDLGARVEVVGEGQDDAAAYCGELEKKEGITTIKPFDDLEVIAGQATIGLEIMADCPSVNQVVIPLSGGGLLSGIGFFLKNMNPGIKVTGMTMEQSAVMHHSIKEGKPITMKETDTLADSLLGGIGLDNRYTFSMTKKYMDDSLLVSEKAIAKGMIFMINYHKMVVEGAAATSIGWLLKTKKSVRKGPIVFIVSGSNVDSATVRRVMENH</sequence>
<dbReference type="PROSITE" id="PS00165">
    <property type="entry name" value="DEHYDRATASE_SER_THR"/>
    <property type="match status" value="1"/>
</dbReference>
<keyword evidence="6" id="KW-1185">Reference proteome</keyword>
<evidence type="ECO:0000313" key="5">
    <source>
        <dbReference type="EMBL" id="MBM7572597.1"/>
    </source>
</evidence>
<comment type="cofactor">
    <cofactor evidence="1">
        <name>pyridoxal 5'-phosphate</name>
        <dbReference type="ChEBI" id="CHEBI:597326"/>
    </cofactor>
</comment>
<accession>A0ABS2N3A6</accession>
<keyword evidence="2" id="KW-0663">Pyridoxal phosphate</keyword>
<dbReference type="Gene3D" id="3.40.50.1100">
    <property type="match status" value="2"/>
</dbReference>
<dbReference type="InterPro" id="IPR000634">
    <property type="entry name" value="Ser/Thr_deHydtase_PyrdxlP-BS"/>
</dbReference>
<dbReference type="PANTHER" id="PTHR48078">
    <property type="entry name" value="THREONINE DEHYDRATASE, MITOCHONDRIAL-RELATED"/>
    <property type="match status" value="1"/>
</dbReference>
<protein>
    <submittedName>
        <fullName evidence="5">Threonine dehydratase</fullName>
        <ecNumber evidence="5">4.3.1.19</ecNumber>
    </submittedName>
</protein>
<dbReference type="InterPro" id="IPR050147">
    <property type="entry name" value="Ser/Thr_Dehydratase"/>
</dbReference>
<dbReference type="Pfam" id="PF00291">
    <property type="entry name" value="PALP"/>
    <property type="match status" value="1"/>
</dbReference>
<dbReference type="SUPFAM" id="SSF53686">
    <property type="entry name" value="Tryptophan synthase beta subunit-like PLP-dependent enzymes"/>
    <property type="match status" value="1"/>
</dbReference>
<dbReference type="CDD" id="cd01562">
    <property type="entry name" value="Thr-dehyd"/>
    <property type="match status" value="1"/>
</dbReference>
<comment type="caution">
    <text evidence="5">The sequence shown here is derived from an EMBL/GenBank/DDBJ whole genome shotgun (WGS) entry which is preliminary data.</text>
</comment>
<evidence type="ECO:0000256" key="1">
    <source>
        <dbReference type="ARBA" id="ARBA00001933"/>
    </source>
</evidence>
<reference evidence="5 6" key="1">
    <citation type="submission" date="2021-01" db="EMBL/GenBank/DDBJ databases">
        <title>Genomic Encyclopedia of Type Strains, Phase IV (KMG-IV): sequencing the most valuable type-strain genomes for metagenomic binning, comparative biology and taxonomic classification.</title>
        <authorList>
            <person name="Goeker M."/>
        </authorList>
    </citation>
    <scope>NUCLEOTIDE SEQUENCE [LARGE SCALE GENOMIC DNA]</scope>
    <source>
        <strain evidence="5 6">DSM 23711</strain>
    </source>
</reference>
<dbReference type="GO" id="GO:0004794">
    <property type="term" value="F:threonine deaminase activity"/>
    <property type="evidence" value="ECO:0007669"/>
    <property type="project" value="UniProtKB-EC"/>
</dbReference>
<dbReference type="InterPro" id="IPR001926">
    <property type="entry name" value="TrpB-like_PALP"/>
</dbReference>
<dbReference type="EMBL" id="JAFBDR010000019">
    <property type="protein sequence ID" value="MBM7572597.1"/>
    <property type="molecule type" value="Genomic_DNA"/>
</dbReference>
<dbReference type="EC" id="4.3.1.19" evidence="5"/>
<gene>
    <name evidence="5" type="ORF">JOC48_003128</name>
</gene>
<dbReference type="RefSeq" id="WP_204501116.1">
    <property type="nucleotide sequence ID" value="NZ_JAFBDR010000019.1"/>
</dbReference>
<dbReference type="Proteomes" id="UP001296943">
    <property type="component" value="Unassembled WGS sequence"/>
</dbReference>
<dbReference type="NCBIfam" id="NF005680">
    <property type="entry name" value="PRK07476.1"/>
    <property type="match status" value="1"/>
</dbReference>
<keyword evidence="3 5" id="KW-0456">Lyase</keyword>
<name>A0ABS2N3A6_9BACI</name>
<proteinExistence type="predicted"/>
<feature type="domain" description="Tryptophan synthase beta chain-like PALP" evidence="4">
    <location>
        <begin position="23"/>
        <end position="312"/>
    </location>
</feature>
<evidence type="ECO:0000256" key="3">
    <source>
        <dbReference type="ARBA" id="ARBA00023239"/>
    </source>
</evidence>
<evidence type="ECO:0000313" key="6">
    <source>
        <dbReference type="Proteomes" id="UP001296943"/>
    </source>
</evidence>
<dbReference type="PANTHER" id="PTHR48078:SF6">
    <property type="entry name" value="L-THREONINE DEHYDRATASE CATABOLIC TDCB"/>
    <property type="match status" value="1"/>
</dbReference>
<dbReference type="InterPro" id="IPR036052">
    <property type="entry name" value="TrpB-like_PALP_sf"/>
</dbReference>
<evidence type="ECO:0000256" key="2">
    <source>
        <dbReference type="ARBA" id="ARBA00022898"/>
    </source>
</evidence>
<organism evidence="5 6">
    <name type="scientific">Aquibacillus albus</name>
    <dbReference type="NCBI Taxonomy" id="1168171"/>
    <lineage>
        <taxon>Bacteria</taxon>
        <taxon>Bacillati</taxon>
        <taxon>Bacillota</taxon>
        <taxon>Bacilli</taxon>
        <taxon>Bacillales</taxon>
        <taxon>Bacillaceae</taxon>
        <taxon>Aquibacillus</taxon>
    </lineage>
</organism>
<evidence type="ECO:0000259" key="4">
    <source>
        <dbReference type="Pfam" id="PF00291"/>
    </source>
</evidence>